<dbReference type="GO" id="GO:0015031">
    <property type="term" value="P:protein transport"/>
    <property type="evidence" value="ECO:0007669"/>
    <property type="project" value="UniProtKB-KW"/>
</dbReference>
<evidence type="ECO:0000256" key="7">
    <source>
        <dbReference type="RuleBase" id="RU003879"/>
    </source>
</evidence>
<keyword evidence="3" id="KW-1003">Cell membrane</keyword>
<evidence type="ECO:0000256" key="1">
    <source>
        <dbReference type="ARBA" id="ARBA00004162"/>
    </source>
</evidence>
<evidence type="ECO:0000256" key="3">
    <source>
        <dbReference type="ARBA" id="ARBA00022475"/>
    </source>
</evidence>
<comment type="caution">
    <text evidence="9">The sequence shown here is derived from an EMBL/GenBank/DDBJ whole genome shotgun (WGS) entry which is preliminary data.</text>
</comment>
<evidence type="ECO:0000256" key="2">
    <source>
        <dbReference type="ARBA" id="ARBA00005811"/>
    </source>
</evidence>
<keyword evidence="7" id="KW-0813">Transport</keyword>
<gene>
    <name evidence="9" type="primary">exbD</name>
    <name evidence="9" type="ORF">NO1_0686</name>
</gene>
<comment type="subcellular location">
    <subcellularLocation>
        <location evidence="1">Cell membrane</location>
        <topology evidence="1">Single-pass membrane protein</topology>
    </subcellularLocation>
    <subcellularLocation>
        <location evidence="7">Cell membrane</location>
        <topology evidence="7">Single-pass type II membrane protein</topology>
    </subcellularLocation>
</comment>
<dbReference type="GO" id="GO:0005886">
    <property type="term" value="C:plasma membrane"/>
    <property type="evidence" value="ECO:0007669"/>
    <property type="project" value="UniProtKB-SubCell"/>
</dbReference>
<evidence type="ECO:0000256" key="6">
    <source>
        <dbReference type="ARBA" id="ARBA00023136"/>
    </source>
</evidence>
<evidence type="ECO:0000256" key="5">
    <source>
        <dbReference type="ARBA" id="ARBA00022989"/>
    </source>
</evidence>
<dbReference type="Proteomes" id="UP000269352">
    <property type="component" value="Unassembled WGS sequence"/>
</dbReference>
<keyword evidence="10" id="KW-1185">Reference proteome</keyword>
<organism evidence="9 10">
    <name type="scientific">Termititenax aidoneus</name>
    <dbReference type="NCBI Taxonomy" id="2218524"/>
    <lineage>
        <taxon>Bacteria</taxon>
        <taxon>Bacillati</taxon>
        <taxon>Candidatus Margulisiibacteriota</taxon>
        <taxon>Candidatus Termititenacia</taxon>
        <taxon>Candidatus Termititenacales</taxon>
        <taxon>Candidatus Termititenacaceae</taxon>
        <taxon>Candidatus Termititenax</taxon>
    </lineage>
</organism>
<evidence type="ECO:0000313" key="10">
    <source>
        <dbReference type="Proteomes" id="UP000269352"/>
    </source>
</evidence>
<evidence type="ECO:0000256" key="8">
    <source>
        <dbReference type="SAM" id="Phobius"/>
    </source>
</evidence>
<evidence type="ECO:0000256" key="4">
    <source>
        <dbReference type="ARBA" id="ARBA00022692"/>
    </source>
</evidence>
<accession>A0A388TA47</accession>
<feature type="transmembrane region" description="Helical" evidence="8">
    <location>
        <begin position="27"/>
        <end position="47"/>
    </location>
</feature>
<proteinExistence type="inferred from homology"/>
<dbReference type="AlphaFoldDB" id="A0A388TA47"/>
<dbReference type="EMBL" id="BGZN01000008">
    <property type="protein sequence ID" value="GBR73275.1"/>
    <property type="molecule type" value="Genomic_DNA"/>
</dbReference>
<keyword evidence="7" id="KW-0653">Protein transport</keyword>
<dbReference type="GO" id="GO:0022857">
    <property type="term" value="F:transmembrane transporter activity"/>
    <property type="evidence" value="ECO:0007669"/>
    <property type="project" value="InterPro"/>
</dbReference>
<sequence>MHSKQRRIVHSEQRRTVHKNNSPHIDLVPLLDTIFLLLFFFLCAALLQSSNLAAGLSAPGEQIKKYHTITITKDNVSGLEDGGALPVLIKADADVDFGRVSAVLRRLQERKVQKINFAL</sequence>
<comment type="similarity">
    <text evidence="2 7">Belongs to the ExbD/TolR family.</text>
</comment>
<dbReference type="Pfam" id="PF02472">
    <property type="entry name" value="ExbD"/>
    <property type="match status" value="1"/>
</dbReference>
<dbReference type="InterPro" id="IPR003400">
    <property type="entry name" value="ExbD"/>
</dbReference>
<name>A0A388TA47_TERA1</name>
<keyword evidence="5 8" id="KW-1133">Transmembrane helix</keyword>
<keyword evidence="6 8" id="KW-0472">Membrane</keyword>
<evidence type="ECO:0000313" key="9">
    <source>
        <dbReference type="EMBL" id="GBR73275.1"/>
    </source>
</evidence>
<keyword evidence="4 7" id="KW-0812">Transmembrane</keyword>
<protein>
    <submittedName>
        <fullName evidence="9">Outer membrane transport energization protein ExbD</fullName>
    </submittedName>
</protein>
<reference evidence="9 10" key="1">
    <citation type="journal article" date="2019" name="ISME J.">
        <title>Genome analyses of uncultured TG2/ZB3 bacteria in 'Margulisbacteria' specifically attached to ectosymbiotic spirochetes of protists in the termite gut.</title>
        <authorList>
            <person name="Utami Y.D."/>
            <person name="Kuwahara H."/>
            <person name="Igai K."/>
            <person name="Murakami T."/>
            <person name="Sugaya K."/>
            <person name="Morikawa T."/>
            <person name="Nagura Y."/>
            <person name="Yuki M."/>
            <person name="Deevong P."/>
            <person name="Inoue T."/>
            <person name="Kihara K."/>
            <person name="Lo N."/>
            <person name="Yamada A."/>
            <person name="Ohkuma M."/>
            <person name="Hongoh Y."/>
        </authorList>
    </citation>
    <scope>NUCLEOTIDE SEQUENCE [LARGE SCALE GENOMIC DNA]</scope>
    <source>
        <strain evidence="9">NkOx7-01</strain>
    </source>
</reference>